<dbReference type="HOGENOM" id="CLU_046006_10_0_11"/>
<sequence>MRVTLTSIPVTDQEKAAAFYTGTLGMQIRHDVPAGGARWLTVVSPADPDGTEILLEPRGMDAAVTYYEHLYNNDIPATQLETDDLDAEFTRLSGLGVRFPMEPTDMDTVKVAVFDDTCGNLIQLAQPQ</sequence>
<dbReference type="InterPro" id="IPR037523">
    <property type="entry name" value="VOC_core"/>
</dbReference>
<dbReference type="InterPro" id="IPR004360">
    <property type="entry name" value="Glyas_Fos-R_dOase_dom"/>
</dbReference>
<dbReference type="PANTHER" id="PTHR36437:SF2">
    <property type="entry name" value="GLYOXALASE_BLEOMYCIN RESISTANCE PROTEIN_DIOXYGENASE"/>
    <property type="match status" value="1"/>
</dbReference>
<name>A0A097IGU5_9CORY</name>
<dbReference type="Pfam" id="PF00903">
    <property type="entry name" value="Glyoxalase"/>
    <property type="match status" value="1"/>
</dbReference>
<protein>
    <recommendedName>
        <fullName evidence="1">VOC domain-containing protein</fullName>
    </recommendedName>
</protein>
<dbReference type="EMBL" id="CP006764">
    <property type="protein sequence ID" value="AIT61322.1"/>
    <property type="molecule type" value="Genomic_DNA"/>
</dbReference>
<gene>
    <name evidence="2" type="ORF">CDOO_08655</name>
</gene>
<dbReference type="STRING" id="558173.CDOO_08655"/>
<evidence type="ECO:0000259" key="1">
    <source>
        <dbReference type="PROSITE" id="PS51819"/>
    </source>
</evidence>
<dbReference type="CDD" id="cd07263">
    <property type="entry name" value="VOC_like"/>
    <property type="match status" value="1"/>
</dbReference>
<dbReference type="SUPFAM" id="SSF54593">
    <property type="entry name" value="Glyoxalase/Bleomycin resistance protein/Dihydroxybiphenyl dioxygenase"/>
    <property type="match status" value="1"/>
</dbReference>
<dbReference type="PROSITE" id="PS51819">
    <property type="entry name" value="VOC"/>
    <property type="match status" value="1"/>
</dbReference>
<evidence type="ECO:0000313" key="3">
    <source>
        <dbReference type="Proteomes" id="UP000029914"/>
    </source>
</evidence>
<dbReference type="PANTHER" id="PTHR36437">
    <property type="entry name" value="GLYOXALASE/BLEOMYCIN RESISTANCE PROTEIN/DIOXYGENASE"/>
    <property type="match status" value="1"/>
</dbReference>
<evidence type="ECO:0000313" key="2">
    <source>
        <dbReference type="EMBL" id="AIT61322.1"/>
    </source>
</evidence>
<dbReference type="KEGG" id="cdo:CDOO_08655"/>
<organism evidence="2 3">
    <name type="scientific">Corynebacterium doosanense CAU 212 = DSM 45436</name>
    <dbReference type="NCBI Taxonomy" id="558173"/>
    <lineage>
        <taxon>Bacteria</taxon>
        <taxon>Bacillati</taxon>
        <taxon>Actinomycetota</taxon>
        <taxon>Actinomycetes</taxon>
        <taxon>Mycobacteriales</taxon>
        <taxon>Corynebacteriaceae</taxon>
        <taxon>Corynebacterium</taxon>
    </lineage>
</organism>
<dbReference type="AlphaFoldDB" id="A0A097IGU5"/>
<reference evidence="2 3" key="1">
    <citation type="submission" date="2013-09" db="EMBL/GenBank/DDBJ databases">
        <title>Complete genome sequence of Corynebacterium doosanense CAU 212(T) (=DSM 45436(T)), isolated from activated sludge.</title>
        <authorList>
            <person name="Schaffert L."/>
            <person name="Albersmeier A."/>
            <person name="Kalinowski J."/>
            <person name="Ruckert C."/>
        </authorList>
    </citation>
    <scope>NUCLEOTIDE SEQUENCE [LARGE SCALE GENOMIC DNA]</scope>
    <source>
        <strain evidence="2 3">CAU 212</strain>
    </source>
</reference>
<keyword evidence="3" id="KW-1185">Reference proteome</keyword>
<dbReference type="Gene3D" id="3.10.180.10">
    <property type="entry name" value="2,3-Dihydroxybiphenyl 1,2-Dioxygenase, domain 1"/>
    <property type="match status" value="1"/>
</dbReference>
<dbReference type="RefSeq" id="WP_026159223.1">
    <property type="nucleotide sequence ID" value="NZ_AQUX01000001.1"/>
</dbReference>
<dbReference type="eggNOG" id="COG0346">
    <property type="taxonomic scope" value="Bacteria"/>
</dbReference>
<dbReference type="Proteomes" id="UP000029914">
    <property type="component" value="Chromosome"/>
</dbReference>
<proteinExistence type="predicted"/>
<dbReference type="InterPro" id="IPR029068">
    <property type="entry name" value="Glyas_Bleomycin-R_OHBP_Dase"/>
</dbReference>
<accession>A0A097IGU5</accession>
<feature type="domain" description="VOC" evidence="1">
    <location>
        <begin position="2"/>
        <end position="127"/>
    </location>
</feature>